<sequence length="184" mass="20982">MSSAVRDQPRESAVREVATLGLPHTSQASAGVAPAMLQASTETVGEFRRERFDEIDLPKAKEFKPGKDRRFSCDKNKDLVGEFYKNKRSVDGNEICRKSYSTARDLKKHLRTHVFPVICPETDICDIRKAEQGDMREHLRVNHSDFALNHPEYGVDFGPFICPNCEKDYTRPDNLTKHLNKNVC</sequence>
<evidence type="ECO:0000256" key="2">
    <source>
        <dbReference type="ARBA" id="ARBA00022737"/>
    </source>
</evidence>
<dbReference type="eggNOG" id="ENOG502RJ2W">
    <property type="taxonomic scope" value="Eukaryota"/>
</dbReference>
<evidence type="ECO:0000256" key="4">
    <source>
        <dbReference type="ARBA" id="ARBA00022833"/>
    </source>
</evidence>
<dbReference type="SUPFAM" id="SSF57667">
    <property type="entry name" value="beta-beta-alpha zinc fingers"/>
    <property type="match status" value="1"/>
</dbReference>
<proteinExistence type="predicted"/>
<protein>
    <recommendedName>
        <fullName evidence="6">C2H2-type domain-containing protein</fullName>
    </recommendedName>
</protein>
<feature type="domain" description="C2H2-type" evidence="6">
    <location>
        <begin position="95"/>
        <end position="113"/>
    </location>
</feature>
<dbReference type="GO" id="GO:0000978">
    <property type="term" value="F:RNA polymerase II cis-regulatory region sequence-specific DNA binding"/>
    <property type="evidence" value="ECO:0007669"/>
    <property type="project" value="TreeGrafter"/>
</dbReference>
<gene>
    <name evidence="7" type="ORF">PFICI_13582</name>
</gene>
<dbReference type="GeneID" id="19278595"/>
<dbReference type="HOGENOM" id="CLU_1468686_0_0_1"/>
<dbReference type="Proteomes" id="UP000030651">
    <property type="component" value="Unassembled WGS sequence"/>
</dbReference>
<organism evidence="7 8">
    <name type="scientific">Pestalotiopsis fici (strain W106-1 / CGMCC3.15140)</name>
    <dbReference type="NCBI Taxonomy" id="1229662"/>
    <lineage>
        <taxon>Eukaryota</taxon>
        <taxon>Fungi</taxon>
        <taxon>Dikarya</taxon>
        <taxon>Ascomycota</taxon>
        <taxon>Pezizomycotina</taxon>
        <taxon>Sordariomycetes</taxon>
        <taxon>Xylariomycetidae</taxon>
        <taxon>Amphisphaeriales</taxon>
        <taxon>Sporocadaceae</taxon>
        <taxon>Pestalotiopsis</taxon>
    </lineage>
</organism>
<accession>W3WMK5</accession>
<dbReference type="InParanoid" id="W3WMK5"/>
<dbReference type="InterPro" id="IPR013087">
    <property type="entry name" value="Znf_C2H2_type"/>
</dbReference>
<dbReference type="RefSeq" id="XP_007840354.1">
    <property type="nucleotide sequence ID" value="XM_007842163.1"/>
</dbReference>
<keyword evidence="8" id="KW-1185">Reference proteome</keyword>
<dbReference type="GO" id="GO:0000981">
    <property type="term" value="F:DNA-binding transcription factor activity, RNA polymerase II-specific"/>
    <property type="evidence" value="ECO:0007669"/>
    <property type="project" value="TreeGrafter"/>
</dbReference>
<dbReference type="EMBL" id="KI912119">
    <property type="protein sequence ID" value="ETS75098.1"/>
    <property type="molecule type" value="Genomic_DNA"/>
</dbReference>
<evidence type="ECO:0000259" key="6">
    <source>
        <dbReference type="Pfam" id="PF00096"/>
    </source>
</evidence>
<feature type="domain" description="C2H2-type" evidence="6">
    <location>
        <begin position="160"/>
        <end position="180"/>
    </location>
</feature>
<dbReference type="GO" id="GO:0008270">
    <property type="term" value="F:zinc ion binding"/>
    <property type="evidence" value="ECO:0007669"/>
    <property type="project" value="UniProtKB-KW"/>
</dbReference>
<evidence type="ECO:0000256" key="5">
    <source>
        <dbReference type="ARBA" id="ARBA00023242"/>
    </source>
</evidence>
<keyword evidence="4" id="KW-0862">Zinc</keyword>
<dbReference type="Gene3D" id="3.30.160.60">
    <property type="entry name" value="Classic Zinc Finger"/>
    <property type="match status" value="2"/>
</dbReference>
<keyword evidence="5" id="KW-0539">Nucleus</keyword>
<dbReference type="PANTHER" id="PTHR24388:SF104">
    <property type="entry name" value="AT-RICH BINDING PROTEIN-RELATED"/>
    <property type="match status" value="1"/>
</dbReference>
<dbReference type="InterPro" id="IPR050527">
    <property type="entry name" value="Snail/Krueppel_Znf"/>
</dbReference>
<keyword evidence="3" id="KW-0863">Zinc-finger</keyword>
<evidence type="ECO:0000256" key="3">
    <source>
        <dbReference type="ARBA" id="ARBA00022771"/>
    </source>
</evidence>
<dbReference type="Pfam" id="PF00096">
    <property type="entry name" value="zf-C2H2"/>
    <property type="match status" value="2"/>
</dbReference>
<keyword evidence="1" id="KW-0479">Metal-binding</keyword>
<keyword evidence="2" id="KW-0677">Repeat</keyword>
<dbReference type="AlphaFoldDB" id="W3WMK5"/>
<evidence type="ECO:0000256" key="1">
    <source>
        <dbReference type="ARBA" id="ARBA00022723"/>
    </source>
</evidence>
<name>W3WMK5_PESFW</name>
<evidence type="ECO:0000313" key="8">
    <source>
        <dbReference type="Proteomes" id="UP000030651"/>
    </source>
</evidence>
<reference evidence="8" key="1">
    <citation type="journal article" date="2015" name="BMC Genomics">
        <title>Genomic and transcriptomic analysis of the endophytic fungus Pestalotiopsis fici reveals its lifestyle and high potential for synthesis of natural products.</title>
        <authorList>
            <person name="Wang X."/>
            <person name="Zhang X."/>
            <person name="Liu L."/>
            <person name="Xiang M."/>
            <person name="Wang W."/>
            <person name="Sun X."/>
            <person name="Che Y."/>
            <person name="Guo L."/>
            <person name="Liu G."/>
            <person name="Guo L."/>
            <person name="Wang C."/>
            <person name="Yin W.B."/>
            <person name="Stadler M."/>
            <person name="Zhang X."/>
            <person name="Liu X."/>
        </authorList>
    </citation>
    <scope>NUCLEOTIDE SEQUENCE [LARGE SCALE GENOMIC DNA]</scope>
    <source>
        <strain evidence="8">W106-1 / CGMCC3.15140</strain>
    </source>
</reference>
<dbReference type="InterPro" id="IPR036236">
    <property type="entry name" value="Znf_C2H2_sf"/>
</dbReference>
<evidence type="ECO:0000313" key="7">
    <source>
        <dbReference type="EMBL" id="ETS75098.1"/>
    </source>
</evidence>
<dbReference type="PANTHER" id="PTHR24388">
    <property type="entry name" value="ZINC FINGER PROTEIN"/>
    <property type="match status" value="1"/>
</dbReference>
<dbReference type="OrthoDB" id="654211at2759"/>
<dbReference type="KEGG" id="pfy:PFICI_13582"/>